<dbReference type="InterPro" id="IPR042088">
    <property type="entry name" value="OligoPept_F_C"/>
</dbReference>
<feature type="domain" description="Oligopeptidase F N-terminal" evidence="8">
    <location>
        <begin position="111"/>
        <end position="180"/>
    </location>
</feature>
<dbReference type="NCBIfam" id="TIGR00181">
    <property type="entry name" value="pepF"/>
    <property type="match status" value="1"/>
</dbReference>
<comment type="similarity">
    <text evidence="6">Belongs to the peptidase M3B family.</text>
</comment>
<keyword evidence="4 6" id="KW-0862">Zinc</keyword>
<keyword evidence="1 6" id="KW-0645">Protease</keyword>
<dbReference type="Pfam" id="PF08439">
    <property type="entry name" value="Peptidase_M3_N"/>
    <property type="match status" value="1"/>
</dbReference>
<dbReference type="InterPro" id="IPR045090">
    <property type="entry name" value="Pept_M3A_M3B"/>
</dbReference>
<name>A0A9D2MTG0_9FIRM</name>
<gene>
    <name evidence="9" type="primary">pepF</name>
    <name evidence="9" type="ORF">H9763_09655</name>
</gene>
<evidence type="ECO:0000256" key="6">
    <source>
        <dbReference type="RuleBase" id="RU368091"/>
    </source>
</evidence>
<dbReference type="AlphaFoldDB" id="A0A9D2MTG0"/>
<evidence type="ECO:0000259" key="7">
    <source>
        <dbReference type="Pfam" id="PF01432"/>
    </source>
</evidence>
<dbReference type="InterPro" id="IPR013647">
    <property type="entry name" value="OligopepF_N_dom"/>
</dbReference>
<dbReference type="InterPro" id="IPR001567">
    <property type="entry name" value="Pept_M3A_M3B_dom"/>
</dbReference>
<proteinExistence type="inferred from homology"/>
<dbReference type="InterPro" id="IPR004438">
    <property type="entry name" value="Peptidase_M3B"/>
</dbReference>
<evidence type="ECO:0000256" key="2">
    <source>
        <dbReference type="ARBA" id="ARBA00022723"/>
    </source>
</evidence>
<dbReference type="CDD" id="cd09608">
    <property type="entry name" value="M3B_PepF"/>
    <property type="match status" value="1"/>
</dbReference>
<comment type="function">
    <text evidence="6">Has oligopeptidase activity and degrades a variety of small bioactive peptides.</text>
</comment>
<evidence type="ECO:0000259" key="8">
    <source>
        <dbReference type="Pfam" id="PF08439"/>
    </source>
</evidence>
<evidence type="ECO:0000256" key="4">
    <source>
        <dbReference type="ARBA" id="ARBA00022833"/>
    </source>
</evidence>
<dbReference type="EMBL" id="DWXE01000039">
    <property type="protein sequence ID" value="HJB91710.1"/>
    <property type="molecule type" value="Genomic_DNA"/>
</dbReference>
<dbReference type="PANTHER" id="PTHR11804:SF84">
    <property type="entry name" value="SACCHAROLYSIN"/>
    <property type="match status" value="1"/>
</dbReference>
<keyword evidence="2 6" id="KW-0479">Metal-binding</keyword>
<accession>A0A9D2MTG0</accession>
<reference evidence="9" key="1">
    <citation type="journal article" date="2021" name="PeerJ">
        <title>Extensive microbial diversity within the chicken gut microbiome revealed by metagenomics and culture.</title>
        <authorList>
            <person name="Gilroy R."/>
            <person name="Ravi A."/>
            <person name="Getino M."/>
            <person name="Pursley I."/>
            <person name="Horton D.L."/>
            <person name="Alikhan N.F."/>
            <person name="Baker D."/>
            <person name="Gharbi K."/>
            <person name="Hall N."/>
            <person name="Watson M."/>
            <person name="Adriaenssens E.M."/>
            <person name="Foster-Nyarko E."/>
            <person name="Jarju S."/>
            <person name="Secka A."/>
            <person name="Antonio M."/>
            <person name="Oren A."/>
            <person name="Chaudhuri R.R."/>
            <person name="La Ragione R."/>
            <person name="Hildebrand F."/>
            <person name="Pallen M.J."/>
        </authorList>
    </citation>
    <scope>NUCLEOTIDE SEQUENCE</scope>
    <source>
        <strain evidence="9">USAMLcec3-2134</strain>
    </source>
</reference>
<evidence type="ECO:0000256" key="5">
    <source>
        <dbReference type="ARBA" id="ARBA00023049"/>
    </source>
</evidence>
<dbReference type="EC" id="3.4.24.-" evidence="6"/>
<dbReference type="GO" id="GO:0046872">
    <property type="term" value="F:metal ion binding"/>
    <property type="evidence" value="ECO:0007669"/>
    <property type="project" value="UniProtKB-UniRule"/>
</dbReference>
<keyword evidence="3 6" id="KW-0378">Hydrolase</keyword>
<keyword evidence="5 6" id="KW-0482">Metalloprotease</keyword>
<dbReference type="GO" id="GO:0006518">
    <property type="term" value="P:peptide metabolic process"/>
    <property type="evidence" value="ECO:0007669"/>
    <property type="project" value="TreeGrafter"/>
</dbReference>
<evidence type="ECO:0000256" key="3">
    <source>
        <dbReference type="ARBA" id="ARBA00022801"/>
    </source>
</evidence>
<dbReference type="GO" id="GO:0006508">
    <property type="term" value="P:proteolysis"/>
    <property type="evidence" value="ECO:0007669"/>
    <property type="project" value="UniProtKB-KW"/>
</dbReference>
<dbReference type="SUPFAM" id="SSF55486">
    <property type="entry name" value="Metalloproteases ('zincins'), catalytic domain"/>
    <property type="match status" value="1"/>
</dbReference>
<organism evidence="9 10">
    <name type="scientific">Candidatus Eisenbergiella merdigallinarum</name>
    <dbReference type="NCBI Taxonomy" id="2838552"/>
    <lineage>
        <taxon>Bacteria</taxon>
        <taxon>Bacillati</taxon>
        <taxon>Bacillota</taxon>
        <taxon>Clostridia</taxon>
        <taxon>Lachnospirales</taxon>
        <taxon>Lachnospiraceae</taxon>
        <taxon>Eisenbergiella</taxon>
    </lineage>
</organism>
<evidence type="ECO:0000313" key="9">
    <source>
        <dbReference type="EMBL" id="HJB91710.1"/>
    </source>
</evidence>
<dbReference type="Gene3D" id="1.10.287.830">
    <property type="entry name" value="putative peptidase helix hairpin domain like"/>
    <property type="match status" value="1"/>
</dbReference>
<protein>
    <recommendedName>
        <fullName evidence="6">Oligopeptidase F</fullName>
        <ecNumber evidence="6">3.4.24.-</ecNumber>
    </recommendedName>
</protein>
<evidence type="ECO:0000256" key="1">
    <source>
        <dbReference type="ARBA" id="ARBA00022670"/>
    </source>
</evidence>
<feature type="domain" description="Peptidase M3A/M3B catalytic" evidence="7">
    <location>
        <begin position="201"/>
        <end position="580"/>
    </location>
</feature>
<comment type="caution">
    <text evidence="9">The sequence shown here is derived from an EMBL/GenBank/DDBJ whole genome shotgun (WGS) entry which is preliminary data.</text>
</comment>
<sequence>MAKRSEIPQEKRWAVEDLYPCDAAWEEDYQRVAALIGEGEKYKGHLGDSAQTLQEYLDFADQLDQEIEKIYMYAHLNMDVDTTDVTYQTMRMKAQTLLVRAEEENAFAQPEIMAIPEETLASWRAETPGLSVYDRYFTVLLRRREHTRSREVEELLAGASEMASAPSDTFTMLNNADLTFPKIVGEDGQETEVTHGRYISLMESADRNVRKAAFESMYSSFGQFANTIASTFSANVKQAMFFARARGYSSTRAMYLAPGNIPEEVYDNLIDVVHEALPSMYRYVALRKKLLGVEELHMYDVYAPIIPECTMKVTFEEAKETILEALKPMGEEYLAALREGFENRWIDACENAGKRSGAYCNGGTIGHPYVLMTYKDTLDSMFTLAHEMGHAMHSYFSMKVQPHQTAGYLIFVAEVASTCNEILLTRYLLSHTEDRAQKAYIINHFLDSFKGTLFRQTMFAEFEMIAHRRAEAGEALTADGLNRIYYGLNEKYFGPDMKVDQEIRLEWARIPHFYTPFYVYQYATGISAAAALSERILTLGEEGVKDYMKFLTGGGSADPIDLLKLAGVDMSKKEPVEAAAKLFEDMLDQLIELVG</sequence>
<dbReference type="PANTHER" id="PTHR11804">
    <property type="entry name" value="PROTEASE M3 THIMET OLIGOPEPTIDASE-RELATED"/>
    <property type="match status" value="1"/>
</dbReference>
<comment type="cofactor">
    <cofactor evidence="6">
        <name>Zn(2+)</name>
        <dbReference type="ChEBI" id="CHEBI:29105"/>
    </cofactor>
    <text evidence="6">Binds 1 zinc ion.</text>
</comment>
<dbReference type="Pfam" id="PF01432">
    <property type="entry name" value="Peptidase_M3"/>
    <property type="match status" value="1"/>
</dbReference>
<dbReference type="Gene3D" id="1.20.140.70">
    <property type="entry name" value="Oligopeptidase f, N-terminal domain"/>
    <property type="match status" value="1"/>
</dbReference>
<reference evidence="9" key="2">
    <citation type="submission" date="2021-04" db="EMBL/GenBank/DDBJ databases">
        <authorList>
            <person name="Gilroy R."/>
        </authorList>
    </citation>
    <scope>NUCLEOTIDE SEQUENCE</scope>
    <source>
        <strain evidence="9">USAMLcec3-2134</strain>
    </source>
</reference>
<dbReference type="Proteomes" id="UP000886883">
    <property type="component" value="Unassembled WGS sequence"/>
</dbReference>
<dbReference type="Gene3D" id="1.10.1370.20">
    <property type="entry name" value="Oligoendopeptidase f, C-terminal domain"/>
    <property type="match status" value="1"/>
</dbReference>
<evidence type="ECO:0000313" key="10">
    <source>
        <dbReference type="Proteomes" id="UP000886883"/>
    </source>
</evidence>
<dbReference type="GO" id="GO:0004222">
    <property type="term" value="F:metalloendopeptidase activity"/>
    <property type="evidence" value="ECO:0007669"/>
    <property type="project" value="UniProtKB-UniRule"/>
</dbReference>